<evidence type="ECO:0000313" key="14">
    <source>
        <dbReference type="Proteomes" id="UP000039865"/>
    </source>
</evidence>
<feature type="compositionally biased region" description="Basic residues" evidence="9">
    <location>
        <begin position="118"/>
        <end position="131"/>
    </location>
</feature>
<evidence type="ECO:0000256" key="3">
    <source>
        <dbReference type="ARBA" id="ARBA00022679"/>
    </source>
</evidence>
<dbReference type="PROSITE" id="PS51977">
    <property type="entry name" value="WGR"/>
    <property type="match status" value="1"/>
</dbReference>
<name>A0A077ZVP2_STYLE</name>
<dbReference type="InParanoid" id="A0A077ZVP2"/>
<dbReference type="Gene3D" id="1.20.142.10">
    <property type="entry name" value="Poly(ADP-ribose) polymerase, regulatory domain"/>
    <property type="match status" value="1"/>
</dbReference>
<keyword evidence="2 8" id="KW-0328">Glycosyltransferase</keyword>
<feature type="compositionally biased region" description="Polar residues" evidence="9">
    <location>
        <begin position="7"/>
        <end position="17"/>
    </location>
</feature>
<keyword evidence="5 8" id="KW-0520">NAD</keyword>
<comment type="catalytic activity">
    <reaction evidence="7">
        <text>NAD(+) + (ADP-D-ribosyl)n-acceptor = nicotinamide + (ADP-D-ribosyl)n+1-acceptor + H(+).</text>
        <dbReference type="EC" id="2.4.2.30"/>
    </reaction>
</comment>
<dbReference type="OrthoDB" id="429950at2759"/>
<feature type="domain" description="WGR" evidence="12">
    <location>
        <begin position="176"/>
        <end position="273"/>
    </location>
</feature>
<comment type="subcellular location">
    <subcellularLocation>
        <location evidence="1">Nucleus</location>
    </subcellularLocation>
</comment>
<evidence type="ECO:0000259" key="10">
    <source>
        <dbReference type="PROSITE" id="PS51059"/>
    </source>
</evidence>
<dbReference type="GO" id="GO:0070212">
    <property type="term" value="P:protein poly-ADP-ribosylation"/>
    <property type="evidence" value="ECO:0007669"/>
    <property type="project" value="TreeGrafter"/>
</dbReference>
<keyword evidence="4" id="KW-0548">Nucleotidyltransferase</keyword>
<feature type="domain" description="PARP alpha-helical" evidence="11">
    <location>
        <begin position="309"/>
        <end position="458"/>
    </location>
</feature>
<evidence type="ECO:0000259" key="12">
    <source>
        <dbReference type="PROSITE" id="PS51977"/>
    </source>
</evidence>
<evidence type="ECO:0000256" key="5">
    <source>
        <dbReference type="ARBA" id="ARBA00023027"/>
    </source>
</evidence>
<dbReference type="GO" id="GO:0006302">
    <property type="term" value="P:double-strand break repair"/>
    <property type="evidence" value="ECO:0007669"/>
    <property type="project" value="TreeGrafter"/>
</dbReference>
<dbReference type="OMA" id="PCCEISK"/>
<dbReference type="SUPFAM" id="SSF142921">
    <property type="entry name" value="WGR domain-like"/>
    <property type="match status" value="1"/>
</dbReference>
<keyword evidence="14" id="KW-1185">Reference proteome</keyword>
<dbReference type="SUPFAM" id="SSF56399">
    <property type="entry name" value="ADP-ribosylation"/>
    <property type="match status" value="1"/>
</dbReference>
<evidence type="ECO:0000256" key="4">
    <source>
        <dbReference type="ARBA" id="ARBA00022695"/>
    </source>
</evidence>
<dbReference type="EMBL" id="CCKQ01002835">
    <property type="protein sequence ID" value="CDW73944.1"/>
    <property type="molecule type" value="Genomic_DNA"/>
</dbReference>
<dbReference type="InterPro" id="IPR004102">
    <property type="entry name" value="Poly(ADP-ribose)pol_reg_dom"/>
</dbReference>
<dbReference type="InterPro" id="IPR036930">
    <property type="entry name" value="WGR_dom_sf"/>
</dbReference>
<proteinExistence type="predicted"/>
<dbReference type="InterPro" id="IPR036616">
    <property type="entry name" value="Poly(ADP-ribose)pol_reg_dom_sf"/>
</dbReference>
<evidence type="ECO:0000256" key="6">
    <source>
        <dbReference type="ARBA" id="ARBA00023242"/>
    </source>
</evidence>
<evidence type="ECO:0000256" key="9">
    <source>
        <dbReference type="SAM" id="MobiDB-lite"/>
    </source>
</evidence>
<dbReference type="EC" id="2.4.2.-" evidence="8"/>
<dbReference type="SMART" id="SM00773">
    <property type="entry name" value="WGR"/>
    <property type="match status" value="1"/>
</dbReference>
<dbReference type="Pfam" id="PF02877">
    <property type="entry name" value="PARP_reg"/>
    <property type="match status" value="1"/>
</dbReference>
<feature type="domain" description="PARP catalytic" evidence="10">
    <location>
        <begin position="368"/>
        <end position="621"/>
    </location>
</feature>
<dbReference type="AlphaFoldDB" id="A0A077ZVP2"/>
<feature type="compositionally biased region" description="Polar residues" evidence="9">
    <location>
        <begin position="36"/>
        <end position="45"/>
    </location>
</feature>
<sequence length="621" mass="72434">MEEQLDQQKLQPDFQESQIDTQQQNSNSQDQQRQTESNMNQSQDGQVRKSARFIEQEEIQKSNSKNSKRFVDTIKFDASLYQSADDESEDDNDAANNNNGTQQNRNEEYDIDQARKERSTKKDRKQKPRNLQKKEIAPSINKNQSLIEDIQRREQEASKSRKFINIKVDPCCEISKVQVVDDYSCYLQQSDIAYNEKEATKFYKMQLLVRDDQKKWSLWVQQGRVGYEQTAPTRVTDYYNRYDGIVEFELKFIDKTGNKWQDREFFQQKPGKHILIKREHDKELVKKMRENEKLILEIIQESRSKYAIQKVQDHSIRQLVEMAWNFDLMKKIKEEMSLDVERLPMGKLQKDSVVKAYKILREISKVIIQQKKIKEKIKILESLQHIANAENLMINSETAFENTQAEAHLSLNLKLRGIYTTKKLSEQLRFIPFEKQLHNKFLLWHGVKQVNLASNLREGLKMPVNEAPSTTYMFGKGIYFTDSSSKAARESVLTGTKVGDGFLFLCEVALGDMHKAFQPNNFNKPPNYHHSVYGVGLQKPKLIGIKDLKSEDQDSFMPSELTICSPQALFLNTGKLVPNPDLQENKGSNKIDHKLNDYIVYDEAQVKISYLVHFTYDLTSM</sequence>
<evidence type="ECO:0000259" key="11">
    <source>
        <dbReference type="PROSITE" id="PS51060"/>
    </source>
</evidence>
<keyword evidence="3 8" id="KW-0808">Transferase</keyword>
<dbReference type="InterPro" id="IPR008893">
    <property type="entry name" value="WGR_domain"/>
</dbReference>
<evidence type="ECO:0000256" key="1">
    <source>
        <dbReference type="ARBA" id="ARBA00004123"/>
    </source>
</evidence>
<dbReference type="PANTHER" id="PTHR10459">
    <property type="entry name" value="DNA LIGASE"/>
    <property type="match status" value="1"/>
</dbReference>
<dbReference type="Pfam" id="PF00644">
    <property type="entry name" value="PARP"/>
    <property type="match status" value="1"/>
</dbReference>
<evidence type="ECO:0000313" key="13">
    <source>
        <dbReference type="EMBL" id="CDW73944.1"/>
    </source>
</evidence>
<dbReference type="InterPro" id="IPR050800">
    <property type="entry name" value="ARTD/PARP"/>
</dbReference>
<dbReference type="GO" id="GO:0016779">
    <property type="term" value="F:nucleotidyltransferase activity"/>
    <property type="evidence" value="ECO:0007669"/>
    <property type="project" value="UniProtKB-KW"/>
</dbReference>
<feature type="compositionally biased region" description="Low complexity" evidence="9">
    <location>
        <begin position="18"/>
        <end position="35"/>
    </location>
</feature>
<feature type="compositionally biased region" description="Acidic residues" evidence="9">
    <location>
        <begin position="84"/>
        <end position="93"/>
    </location>
</feature>
<dbReference type="PROSITE" id="PS51059">
    <property type="entry name" value="PARP_CATALYTIC"/>
    <property type="match status" value="1"/>
</dbReference>
<dbReference type="InterPro" id="IPR012317">
    <property type="entry name" value="Poly(ADP-ribose)pol_cat_dom"/>
</dbReference>
<organism evidence="13 14">
    <name type="scientific">Stylonychia lemnae</name>
    <name type="common">Ciliate</name>
    <dbReference type="NCBI Taxonomy" id="5949"/>
    <lineage>
        <taxon>Eukaryota</taxon>
        <taxon>Sar</taxon>
        <taxon>Alveolata</taxon>
        <taxon>Ciliophora</taxon>
        <taxon>Intramacronucleata</taxon>
        <taxon>Spirotrichea</taxon>
        <taxon>Stichotrichia</taxon>
        <taxon>Sporadotrichida</taxon>
        <taxon>Oxytrichidae</taxon>
        <taxon>Stylonychinae</taxon>
        <taxon>Stylonychia</taxon>
    </lineage>
</organism>
<evidence type="ECO:0000256" key="8">
    <source>
        <dbReference type="RuleBase" id="RU362114"/>
    </source>
</evidence>
<dbReference type="GO" id="GO:0005730">
    <property type="term" value="C:nucleolus"/>
    <property type="evidence" value="ECO:0007669"/>
    <property type="project" value="TreeGrafter"/>
</dbReference>
<dbReference type="PANTHER" id="PTHR10459:SF60">
    <property type="entry name" value="POLY [ADP-RIBOSE] POLYMERASE 2"/>
    <property type="match status" value="1"/>
</dbReference>
<dbReference type="GO" id="GO:0003950">
    <property type="term" value="F:NAD+ poly-ADP-ribosyltransferase activity"/>
    <property type="evidence" value="ECO:0007669"/>
    <property type="project" value="UniProtKB-UniRule"/>
</dbReference>
<accession>A0A077ZVP2</accession>
<dbReference type="PROSITE" id="PS51060">
    <property type="entry name" value="PARP_ALPHA_HD"/>
    <property type="match status" value="1"/>
</dbReference>
<reference evidence="13 14" key="1">
    <citation type="submission" date="2014-06" db="EMBL/GenBank/DDBJ databases">
        <authorList>
            <person name="Swart Estienne"/>
        </authorList>
    </citation>
    <scope>NUCLEOTIDE SEQUENCE [LARGE SCALE GENOMIC DNA]</scope>
    <source>
        <strain evidence="13 14">130c</strain>
    </source>
</reference>
<dbReference type="Proteomes" id="UP000039865">
    <property type="component" value="Unassembled WGS sequence"/>
</dbReference>
<evidence type="ECO:0000256" key="2">
    <source>
        <dbReference type="ARBA" id="ARBA00022676"/>
    </source>
</evidence>
<dbReference type="SUPFAM" id="SSF47587">
    <property type="entry name" value="Domain of poly(ADP-ribose) polymerase"/>
    <property type="match status" value="1"/>
</dbReference>
<feature type="region of interest" description="Disordered" evidence="9">
    <location>
        <begin position="1"/>
        <end position="147"/>
    </location>
</feature>
<feature type="compositionally biased region" description="Basic and acidic residues" evidence="9">
    <location>
        <begin position="105"/>
        <end position="117"/>
    </location>
</feature>
<dbReference type="Pfam" id="PF05406">
    <property type="entry name" value="WGR"/>
    <property type="match status" value="1"/>
</dbReference>
<gene>
    <name evidence="13" type="primary">Contig9644.g10311</name>
    <name evidence="13" type="ORF">STYLEM_2934</name>
</gene>
<dbReference type="Gene3D" id="3.90.228.10">
    <property type="match status" value="1"/>
</dbReference>
<evidence type="ECO:0000256" key="7">
    <source>
        <dbReference type="ARBA" id="ARBA00033987"/>
    </source>
</evidence>
<keyword evidence="6" id="KW-0539">Nucleus</keyword>
<dbReference type="GO" id="GO:1990404">
    <property type="term" value="F:NAD+-protein mono-ADP-ribosyltransferase activity"/>
    <property type="evidence" value="ECO:0007669"/>
    <property type="project" value="TreeGrafter"/>
</dbReference>
<protein>
    <recommendedName>
        <fullName evidence="8">Poly [ADP-ribose] polymerase</fullName>
        <shortName evidence="8">PARP</shortName>
        <ecNumber evidence="8">2.4.2.-</ecNumber>
    </recommendedName>
</protein>